<keyword evidence="1" id="KW-0614">Plasmid</keyword>
<proteinExistence type="predicted"/>
<geneLocation type="plasmid" evidence="1 2">
    <name>unnamed1</name>
</geneLocation>
<evidence type="ECO:0000313" key="1">
    <source>
        <dbReference type="EMBL" id="QDY34550.1"/>
    </source>
</evidence>
<dbReference type="AlphaFoldDB" id="A0AAE6I999"/>
<name>A0AAE6I999_CLOSG</name>
<dbReference type="Proteomes" id="UP000962161">
    <property type="component" value="Plasmid unnamed1"/>
</dbReference>
<evidence type="ECO:0000313" key="2">
    <source>
        <dbReference type="Proteomes" id="UP000962161"/>
    </source>
</evidence>
<protein>
    <submittedName>
        <fullName evidence="1">Uncharacterized protein</fullName>
    </submittedName>
</protein>
<organism evidence="1 2">
    <name type="scientific">Clostridium sporogenes</name>
    <dbReference type="NCBI Taxonomy" id="1509"/>
    <lineage>
        <taxon>Bacteria</taxon>
        <taxon>Bacillati</taxon>
        <taxon>Bacillota</taxon>
        <taxon>Clostridia</taxon>
        <taxon>Eubacteriales</taxon>
        <taxon>Clostridiaceae</taxon>
        <taxon>Clostridium</taxon>
    </lineage>
</organism>
<dbReference type="EMBL" id="CP022406">
    <property type="protein sequence ID" value="QDY34550.1"/>
    <property type="molecule type" value="Genomic_DNA"/>
</dbReference>
<reference evidence="1" key="1">
    <citation type="submission" date="2017-07" db="EMBL/GenBank/DDBJ databases">
        <title>Genome sequencing of BoNT-producing clostridia.</title>
        <authorList>
            <person name="Williamson C."/>
        </authorList>
    </citation>
    <scope>NUCLEOTIDE SEQUENCE</scope>
    <source>
        <strain evidence="1">AM553</strain>
        <plasmid evidence="1">unnamed1</plasmid>
    </source>
</reference>
<gene>
    <name evidence="1" type="ORF">CGS26_19820</name>
</gene>
<dbReference type="RefSeq" id="WP_033066720.1">
    <property type="nucleotide sequence ID" value="NZ_CP022406.1"/>
</dbReference>
<sequence length="66" mass="7685">MGKLVCPKCGNNKSFYREISIVAKLKVNNKEEDLKTIYDINKNNIDNYFESIYCAKCDATVKDWDE</sequence>
<accession>A0AAE6I999</accession>